<dbReference type="EMBL" id="MTKT01002214">
    <property type="protein sequence ID" value="OWM81132.1"/>
    <property type="molecule type" value="Genomic_DNA"/>
</dbReference>
<evidence type="ECO:0000256" key="2">
    <source>
        <dbReference type="ARBA" id="ARBA00022448"/>
    </source>
</evidence>
<reference evidence="10" key="1">
    <citation type="journal article" date="2017" name="Plant J.">
        <title>The pomegranate (Punica granatum L.) genome and the genomics of punicalagin biosynthesis.</title>
        <authorList>
            <person name="Qin G."/>
            <person name="Xu C."/>
            <person name="Ming R."/>
            <person name="Tang H."/>
            <person name="Guyot R."/>
            <person name="Kramer E.M."/>
            <person name="Hu Y."/>
            <person name="Yi X."/>
            <person name="Qi Y."/>
            <person name="Xu X."/>
            <person name="Gao Z."/>
            <person name="Pan H."/>
            <person name="Jian J."/>
            <person name="Tian Y."/>
            <person name="Yue Z."/>
            <person name="Xu Y."/>
        </authorList>
    </citation>
    <scope>NUCLEOTIDE SEQUENCE [LARGE SCALE GENOMIC DNA]</scope>
    <source>
        <strain evidence="10">cv. Dabenzi</strain>
    </source>
</reference>
<organism evidence="9 10">
    <name type="scientific">Punica granatum</name>
    <name type="common">Pomegranate</name>
    <dbReference type="NCBI Taxonomy" id="22663"/>
    <lineage>
        <taxon>Eukaryota</taxon>
        <taxon>Viridiplantae</taxon>
        <taxon>Streptophyta</taxon>
        <taxon>Embryophyta</taxon>
        <taxon>Tracheophyta</taxon>
        <taxon>Spermatophyta</taxon>
        <taxon>Magnoliopsida</taxon>
        <taxon>eudicotyledons</taxon>
        <taxon>Gunneridae</taxon>
        <taxon>Pentapetalae</taxon>
        <taxon>rosids</taxon>
        <taxon>malvids</taxon>
        <taxon>Myrtales</taxon>
        <taxon>Lythraceae</taxon>
        <taxon>Punica</taxon>
    </lineage>
</organism>
<keyword evidence="2" id="KW-0813">Transport</keyword>
<evidence type="ECO:0000313" key="10">
    <source>
        <dbReference type="Proteomes" id="UP000197138"/>
    </source>
</evidence>
<protein>
    <recommendedName>
        <fullName evidence="8">Amino acid transporter transmembrane domain-containing protein</fullName>
    </recommendedName>
</protein>
<proteinExistence type="predicted"/>
<evidence type="ECO:0000256" key="6">
    <source>
        <dbReference type="ARBA" id="ARBA00023136"/>
    </source>
</evidence>
<dbReference type="InterPro" id="IPR013057">
    <property type="entry name" value="AA_transpt_TM"/>
</dbReference>
<gene>
    <name evidence="9" type="ORF">CDL15_Pgr007163</name>
</gene>
<keyword evidence="5 7" id="KW-1133">Transmembrane helix</keyword>
<evidence type="ECO:0000256" key="7">
    <source>
        <dbReference type="SAM" id="Phobius"/>
    </source>
</evidence>
<keyword evidence="3 7" id="KW-0812">Transmembrane</keyword>
<keyword evidence="6 7" id="KW-0472">Membrane</keyword>
<dbReference type="Proteomes" id="UP000197138">
    <property type="component" value="Unassembled WGS sequence"/>
</dbReference>
<comment type="caution">
    <text evidence="9">The sequence shown here is derived from an EMBL/GenBank/DDBJ whole genome shotgun (WGS) entry which is preliminary data.</text>
</comment>
<evidence type="ECO:0000256" key="3">
    <source>
        <dbReference type="ARBA" id="ARBA00022692"/>
    </source>
</evidence>
<evidence type="ECO:0000313" key="9">
    <source>
        <dbReference type="EMBL" id="OWM81132.1"/>
    </source>
</evidence>
<feature type="transmembrane region" description="Helical" evidence="7">
    <location>
        <begin position="155"/>
        <end position="173"/>
    </location>
</feature>
<sequence length="194" mass="22004">MALHQHFLELADPSLDDDGRPRRTGYLEIDSTGEQDHEEGIDGCNRRDHFLLLCLQGASSMQALGISTPGNLLTGFGFYEPFWLIDFAKVCIVVHLVGGYQVLTNTLRWFFSTFYTVKPPIIPSFRIYLFMLFSRTLYIAFTIGLALAFPYFNSILGVLGAINFWPPAVYFRFEVYFSQRSIKAGSKNGLPLTH</sequence>
<comment type="subcellular location">
    <subcellularLocation>
        <location evidence="1">Membrane</location>
    </subcellularLocation>
</comment>
<evidence type="ECO:0000256" key="1">
    <source>
        <dbReference type="ARBA" id="ARBA00004370"/>
    </source>
</evidence>
<keyword evidence="4" id="KW-0029">Amino-acid transport</keyword>
<feature type="domain" description="Amino acid transporter transmembrane" evidence="8">
    <location>
        <begin position="65"/>
        <end position="188"/>
    </location>
</feature>
<dbReference type="GO" id="GO:0016020">
    <property type="term" value="C:membrane"/>
    <property type="evidence" value="ECO:0007669"/>
    <property type="project" value="UniProtKB-SubCell"/>
</dbReference>
<dbReference type="GO" id="GO:0006865">
    <property type="term" value="P:amino acid transport"/>
    <property type="evidence" value="ECO:0007669"/>
    <property type="project" value="UniProtKB-KW"/>
</dbReference>
<feature type="transmembrane region" description="Helical" evidence="7">
    <location>
        <begin position="127"/>
        <end position="149"/>
    </location>
</feature>
<dbReference type="PANTHER" id="PTHR48017">
    <property type="entry name" value="OS05G0424000 PROTEIN-RELATED"/>
    <property type="match status" value="1"/>
</dbReference>
<name>A0A218X9R7_PUNGR</name>
<evidence type="ECO:0000256" key="5">
    <source>
        <dbReference type="ARBA" id="ARBA00022989"/>
    </source>
</evidence>
<dbReference type="Pfam" id="PF01490">
    <property type="entry name" value="Aa_trans"/>
    <property type="match status" value="1"/>
</dbReference>
<evidence type="ECO:0000256" key="4">
    <source>
        <dbReference type="ARBA" id="ARBA00022970"/>
    </source>
</evidence>
<evidence type="ECO:0000259" key="8">
    <source>
        <dbReference type="Pfam" id="PF01490"/>
    </source>
</evidence>
<dbReference type="AlphaFoldDB" id="A0A218X9R7"/>
<accession>A0A218X9R7</accession>